<comment type="similarity">
    <text evidence="6 7">Belongs to the protease inhibitor I19 family.</text>
</comment>
<dbReference type="AlphaFoldDB" id="A0AAW1IF31"/>
<feature type="chain" id="PRO_5043654325" evidence="8">
    <location>
        <begin position="23"/>
        <end position="70"/>
    </location>
</feature>
<dbReference type="Proteomes" id="UP001458880">
    <property type="component" value="Unassembled WGS sequence"/>
</dbReference>
<dbReference type="GO" id="GO:0005576">
    <property type="term" value="C:extracellular region"/>
    <property type="evidence" value="ECO:0007669"/>
    <property type="project" value="UniProtKB-SubCell"/>
</dbReference>
<evidence type="ECO:0000256" key="1">
    <source>
        <dbReference type="ARBA" id="ARBA00004613"/>
    </source>
</evidence>
<evidence type="ECO:0000256" key="5">
    <source>
        <dbReference type="ARBA" id="ARBA00023157"/>
    </source>
</evidence>
<feature type="domain" description="Pacifastin" evidence="9">
    <location>
        <begin position="28"/>
        <end position="62"/>
    </location>
</feature>
<evidence type="ECO:0000256" key="7">
    <source>
        <dbReference type="PROSITE-ProRule" id="PRU00776"/>
    </source>
</evidence>
<gene>
    <name evidence="10" type="ORF">QE152_g35631</name>
</gene>
<organism evidence="10 11">
    <name type="scientific">Popillia japonica</name>
    <name type="common">Japanese beetle</name>
    <dbReference type="NCBI Taxonomy" id="7064"/>
    <lineage>
        <taxon>Eukaryota</taxon>
        <taxon>Metazoa</taxon>
        <taxon>Ecdysozoa</taxon>
        <taxon>Arthropoda</taxon>
        <taxon>Hexapoda</taxon>
        <taxon>Insecta</taxon>
        <taxon>Pterygota</taxon>
        <taxon>Neoptera</taxon>
        <taxon>Endopterygota</taxon>
        <taxon>Coleoptera</taxon>
        <taxon>Polyphaga</taxon>
        <taxon>Scarabaeiformia</taxon>
        <taxon>Scarabaeidae</taxon>
        <taxon>Rutelinae</taxon>
        <taxon>Popillia</taxon>
    </lineage>
</organism>
<accession>A0AAW1IF31</accession>
<feature type="disulfide bond" evidence="7">
    <location>
        <begin position="41"/>
        <end position="59"/>
    </location>
</feature>
<evidence type="ECO:0000256" key="3">
    <source>
        <dbReference type="ARBA" id="ARBA00022690"/>
    </source>
</evidence>
<feature type="disulfide bond" evidence="7">
    <location>
        <begin position="44"/>
        <end position="54"/>
    </location>
</feature>
<keyword evidence="5 7" id="KW-1015">Disulfide bond</keyword>
<dbReference type="EMBL" id="JASPKY010000596">
    <property type="protein sequence ID" value="KAK9688318.1"/>
    <property type="molecule type" value="Genomic_DNA"/>
</dbReference>
<sequence>MAGFKLLTILIAVNVIVQISSAKILVPQKVCQPATYWTEDCNTCFCSDRGIRSCTTKVCTSTTKKPHTWL</sequence>
<keyword evidence="2" id="KW-0964">Secreted</keyword>
<dbReference type="InterPro" id="IPR008037">
    <property type="entry name" value="Pacifastin_dom"/>
</dbReference>
<comment type="caution">
    <text evidence="10">The sequence shown here is derived from an EMBL/GenBank/DDBJ whole genome shotgun (WGS) entry which is preliminary data.</text>
</comment>
<comment type="subcellular location">
    <subcellularLocation>
        <location evidence="1">Secreted</location>
    </subcellularLocation>
</comment>
<evidence type="ECO:0000313" key="11">
    <source>
        <dbReference type="Proteomes" id="UP001458880"/>
    </source>
</evidence>
<dbReference type="PROSITE" id="PS51446">
    <property type="entry name" value="PACIFASTIN"/>
    <property type="match status" value="1"/>
</dbReference>
<dbReference type="GO" id="GO:0004867">
    <property type="term" value="F:serine-type endopeptidase inhibitor activity"/>
    <property type="evidence" value="ECO:0007669"/>
    <property type="project" value="UniProtKB-UniRule"/>
</dbReference>
<evidence type="ECO:0000259" key="9">
    <source>
        <dbReference type="PROSITE" id="PS51446"/>
    </source>
</evidence>
<evidence type="ECO:0000256" key="6">
    <source>
        <dbReference type="ARBA" id="ARBA00029459"/>
    </source>
</evidence>
<keyword evidence="4 7" id="KW-0722">Serine protease inhibitor</keyword>
<keyword evidence="8" id="KW-0732">Signal</keyword>
<feature type="site" description="Reactive bond" evidence="7">
    <location>
        <begin position="56"/>
        <end position="57"/>
    </location>
</feature>
<feature type="signal peptide" evidence="8">
    <location>
        <begin position="1"/>
        <end position="22"/>
    </location>
</feature>
<keyword evidence="11" id="KW-1185">Reference proteome</keyword>
<dbReference type="SUPFAM" id="SSF57283">
    <property type="entry name" value="PMP inhibitors"/>
    <property type="match status" value="1"/>
</dbReference>
<proteinExistence type="inferred from homology"/>
<keyword evidence="3 7" id="KW-0646">Protease inhibitor</keyword>
<feature type="disulfide bond" evidence="7">
    <location>
        <begin position="31"/>
        <end position="46"/>
    </location>
</feature>
<protein>
    <submittedName>
        <fullName evidence="10">Pacifastin inhibitor (LCMII)</fullName>
    </submittedName>
</protein>
<evidence type="ECO:0000256" key="2">
    <source>
        <dbReference type="ARBA" id="ARBA00022525"/>
    </source>
</evidence>
<evidence type="ECO:0000313" key="10">
    <source>
        <dbReference type="EMBL" id="KAK9688318.1"/>
    </source>
</evidence>
<evidence type="ECO:0000256" key="8">
    <source>
        <dbReference type="SAM" id="SignalP"/>
    </source>
</evidence>
<evidence type="ECO:0000256" key="4">
    <source>
        <dbReference type="ARBA" id="ARBA00022900"/>
    </source>
</evidence>
<name>A0AAW1IF31_POPJA</name>
<dbReference type="Pfam" id="PF05375">
    <property type="entry name" value="Pacifastin_I"/>
    <property type="match status" value="1"/>
</dbReference>
<dbReference type="InterPro" id="IPR036201">
    <property type="entry name" value="Pacifastin_dom_sf"/>
</dbReference>
<reference evidence="10 11" key="1">
    <citation type="journal article" date="2024" name="BMC Genomics">
        <title>De novo assembly and annotation of Popillia japonica's genome with initial clues to its potential as an invasive pest.</title>
        <authorList>
            <person name="Cucini C."/>
            <person name="Boschi S."/>
            <person name="Funari R."/>
            <person name="Cardaioli E."/>
            <person name="Iannotti N."/>
            <person name="Marturano G."/>
            <person name="Paoli F."/>
            <person name="Bruttini M."/>
            <person name="Carapelli A."/>
            <person name="Frati F."/>
            <person name="Nardi F."/>
        </authorList>
    </citation>
    <scope>NUCLEOTIDE SEQUENCE [LARGE SCALE GENOMIC DNA]</scope>
    <source>
        <strain evidence="10">DMR45628</strain>
    </source>
</reference>